<dbReference type="EMBL" id="LAZR01007807">
    <property type="protein sequence ID" value="KKM82796.1"/>
    <property type="molecule type" value="Genomic_DNA"/>
</dbReference>
<proteinExistence type="predicted"/>
<gene>
    <name evidence="1" type="ORF">LCGC14_1315940</name>
</gene>
<sequence>MLAKGPMPGYYPKSEFKKAFPGIKAKCQRVFYDVGSGIWCYQVDADGELFNSETARGAWDKALFHFENKKEFI</sequence>
<dbReference type="AlphaFoldDB" id="A0A0F9L694"/>
<evidence type="ECO:0000313" key="1">
    <source>
        <dbReference type="EMBL" id="KKM82796.1"/>
    </source>
</evidence>
<name>A0A0F9L694_9ZZZZ</name>
<comment type="caution">
    <text evidence="1">The sequence shown here is derived from an EMBL/GenBank/DDBJ whole genome shotgun (WGS) entry which is preliminary data.</text>
</comment>
<protein>
    <submittedName>
        <fullName evidence="1">Uncharacterized protein</fullName>
    </submittedName>
</protein>
<reference evidence="1" key="1">
    <citation type="journal article" date="2015" name="Nature">
        <title>Complex archaea that bridge the gap between prokaryotes and eukaryotes.</title>
        <authorList>
            <person name="Spang A."/>
            <person name="Saw J.H."/>
            <person name="Jorgensen S.L."/>
            <person name="Zaremba-Niedzwiedzka K."/>
            <person name="Martijn J."/>
            <person name="Lind A.E."/>
            <person name="van Eijk R."/>
            <person name="Schleper C."/>
            <person name="Guy L."/>
            <person name="Ettema T.J."/>
        </authorList>
    </citation>
    <scope>NUCLEOTIDE SEQUENCE</scope>
</reference>
<accession>A0A0F9L694</accession>
<organism evidence="1">
    <name type="scientific">marine sediment metagenome</name>
    <dbReference type="NCBI Taxonomy" id="412755"/>
    <lineage>
        <taxon>unclassified sequences</taxon>
        <taxon>metagenomes</taxon>
        <taxon>ecological metagenomes</taxon>
    </lineage>
</organism>